<name>A0ABX4H0W2_9BACI</name>
<gene>
    <name evidence="2" type="ORF">CHH48_05535</name>
</gene>
<evidence type="ECO:0000313" key="3">
    <source>
        <dbReference type="Proteomes" id="UP000216852"/>
    </source>
</evidence>
<keyword evidence="1" id="KW-0812">Transmembrane</keyword>
<keyword evidence="3" id="KW-1185">Reference proteome</keyword>
<evidence type="ECO:0000313" key="2">
    <source>
        <dbReference type="EMBL" id="PAE00740.1"/>
    </source>
</evidence>
<dbReference type="RefSeq" id="WP_095220252.1">
    <property type="nucleotide sequence ID" value="NZ_NPBJ01000010.1"/>
</dbReference>
<keyword evidence="1" id="KW-1133">Transmembrane helix</keyword>
<sequence>MLLSAITLNNPHVTAALIAMLSALIVALISATYSRKQLKQTKELAKIAKLSSEKIAKQNVESSEKIAEQNLKSTKVINNETIKNLEERRYTDTIIIQRIEWVNKIRNTFIDFNSLSKNTFEFLSIALRTEQGMKMEEFIKRTHDLDRLIDEVYLLSNPREYWFERLFEHMNDLRNYIIDVELSADPNLKQFRDYISVIVYIQQCILKSEWKRTKEEINSGDETSPEKMEKIFYKTAKEINPALYERLFSHNFNLN</sequence>
<organism evidence="2 3">
    <name type="scientific">Terribacillus saccharophilus</name>
    <dbReference type="NCBI Taxonomy" id="361277"/>
    <lineage>
        <taxon>Bacteria</taxon>
        <taxon>Bacillati</taxon>
        <taxon>Bacillota</taxon>
        <taxon>Bacilli</taxon>
        <taxon>Bacillales</taxon>
        <taxon>Bacillaceae</taxon>
        <taxon>Terribacillus</taxon>
    </lineage>
</organism>
<proteinExistence type="predicted"/>
<protein>
    <submittedName>
        <fullName evidence="2">Uncharacterized protein</fullName>
    </submittedName>
</protein>
<dbReference type="EMBL" id="NPBJ01000010">
    <property type="protein sequence ID" value="PAE00740.1"/>
    <property type="molecule type" value="Genomic_DNA"/>
</dbReference>
<comment type="caution">
    <text evidence="2">The sequence shown here is derived from an EMBL/GenBank/DDBJ whole genome shotgun (WGS) entry which is preliminary data.</text>
</comment>
<keyword evidence="1" id="KW-0472">Membrane</keyword>
<accession>A0ABX4H0W2</accession>
<reference evidence="2 3" key="1">
    <citation type="submission" date="2017-07" db="EMBL/GenBank/DDBJ databases">
        <title>Isolation and whole genome analysis of endospore-forming bacteria from heroin.</title>
        <authorList>
            <person name="Kalinowski J."/>
            <person name="Ahrens B."/>
            <person name="Al-Dilaimi A."/>
            <person name="Winkler A."/>
            <person name="Wibberg D."/>
            <person name="Schleenbecker U."/>
            <person name="Ruckert C."/>
            <person name="Wolfel R."/>
            <person name="Grass G."/>
        </authorList>
    </citation>
    <scope>NUCLEOTIDE SEQUENCE [LARGE SCALE GENOMIC DNA]</scope>
    <source>
        <strain evidence="2 3">7517-1</strain>
    </source>
</reference>
<evidence type="ECO:0000256" key="1">
    <source>
        <dbReference type="SAM" id="Phobius"/>
    </source>
</evidence>
<dbReference type="Proteomes" id="UP000216852">
    <property type="component" value="Unassembled WGS sequence"/>
</dbReference>
<feature type="transmembrane region" description="Helical" evidence="1">
    <location>
        <begin position="12"/>
        <end position="33"/>
    </location>
</feature>